<dbReference type="PROSITE" id="PS00973">
    <property type="entry name" value="USP_2"/>
    <property type="match status" value="1"/>
</dbReference>
<dbReference type="GO" id="GO:0005634">
    <property type="term" value="C:nucleus"/>
    <property type="evidence" value="ECO:0007669"/>
    <property type="project" value="TreeGrafter"/>
</dbReference>
<reference evidence="3" key="1">
    <citation type="submission" date="2020-02" db="EMBL/GenBank/DDBJ databases">
        <authorList>
            <person name="Lichtner F.J."/>
        </authorList>
    </citation>
    <scope>NUCLEOTIDE SEQUENCE</scope>
    <source>
        <strain evidence="3">G10</strain>
    </source>
</reference>
<dbReference type="Gene3D" id="3.90.70.10">
    <property type="entry name" value="Cysteine proteinases"/>
    <property type="match status" value="1"/>
</dbReference>
<feature type="compositionally biased region" description="Basic and acidic residues" evidence="1">
    <location>
        <begin position="604"/>
        <end position="615"/>
    </location>
</feature>
<dbReference type="CDD" id="cd02257">
    <property type="entry name" value="Peptidase_C19"/>
    <property type="match status" value="1"/>
</dbReference>
<dbReference type="PROSITE" id="PS50235">
    <property type="entry name" value="USP_3"/>
    <property type="match status" value="1"/>
</dbReference>
<sequence>MAEPKQAEKLPEKYPPVFDDDSDEKEGEEAVKKVVEKAVGEKDVDDEDDEESEGEMEVEDLTELRVKSAKEKRTLRTVIPTYWHPDLPNKTTVGFPNGKVDCYRNVVFQMILHMPIFYNWLIWYKEHHAPRGHVCLLGTSENGPSECQVCQVAEIAQGFWAGQAETESWMPTFKSLTNSLLRGWKPAGVDSEQDPAEYFDVLYGAIKKSTKPMMKEDLEDMIEVELIMVTRCAGKTPCNPKYISRRQRFMMISLSGEEGDTLPEKPTLSDVIENHFDHEDNFGACADCGGNKTAKEQIANFPELLLVQLNRTSVMGKKIETNVYLTKQLNIETRFMDERWGNQRKVVQYKLTSVVLHHGTDVTRGHYSIGVRGKGDKWSEANDLQILNWDPEGPGGNPIHLSTGYLFTYRRLPTNDEAQTHPEAQKLQKEGTPDSDSEPPENPENPENLEKPVLKGPVPKSGSNVFDPKELAKLLDVMVPKVVDSYIARSADARRKEWEKWANGWEKKREAAQTAQAAKTSTSAIGSAIGSDIGTGSNEDIVDWTKQRGRLQITLTADAGKGARVLDLEVQGLHYNRLKRKKGEKADEGDEGDGGDGGGGGGGGDKEEVKEKESTFNKFKKKVQGKAKDYGDGKGKKKKK</sequence>
<proteinExistence type="predicted"/>
<feature type="compositionally biased region" description="Basic and acidic residues" evidence="1">
    <location>
        <begin position="1"/>
        <end position="12"/>
    </location>
</feature>
<feature type="region of interest" description="Disordered" evidence="1">
    <location>
        <begin position="1"/>
        <end position="60"/>
    </location>
</feature>
<feature type="region of interest" description="Disordered" evidence="1">
    <location>
        <begin position="577"/>
        <end position="640"/>
    </location>
</feature>
<keyword evidence="4" id="KW-1185">Reference proteome</keyword>
<dbReference type="GO" id="GO:0016579">
    <property type="term" value="P:protein deubiquitination"/>
    <property type="evidence" value="ECO:0007669"/>
    <property type="project" value="InterPro"/>
</dbReference>
<dbReference type="InterPro" id="IPR028889">
    <property type="entry name" value="USP"/>
</dbReference>
<feature type="domain" description="USP" evidence="2">
    <location>
        <begin position="93"/>
        <end position="412"/>
    </location>
</feature>
<organism evidence="3 4">
    <name type="scientific">Penicillium crustosum</name>
    <name type="common">Blue mold fungus</name>
    <dbReference type="NCBI Taxonomy" id="36656"/>
    <lineage>
        <taxon>Eukaryota</taxon>
        <taxon>Fungi</taxon>
        <taxon>Dikarya</taxon>
        <taxon>Ascomycota</taxon>
        <taxon>Pezizomycotina</taxon>
        <taxon>Eurotiomycetes</taxon>
        <taxon>Eurotiomycetidae</taxon>
        <taxon>Eurotiales</taxon>
        <taxon>Aspergillaceae</taxon>
        <taxon>Penicillium</taxon>
    </lineage>
</organism>
<dbReference type="InterPro" id="IPR001394">
    <property type="entry name" value="Peptidase_C19_UCH"/>
</dbReference>
<feature type="region of interest" description="Disordered" evidence="1">
    <location>
        <begin position="420"/>
        <end position="465"/>
    </location>
</feature>
<feature type="compositionally biased region" description="Basic and acidic residues" evidence="1">
    <location>
        <begin position="28"/>
        <end position="42"/>
    </location>
</feature>
<dbReference type="SUPFAM" id="SSF54001">
    <property type="entry name" value="Cysteine proteinases"/>
    <property type="match status" value="1"/>
</dbReference>
<dbReference type="InterPro" id="IPR018200">
    <property type="entry name" value="USP_CS"/>
</dbReference>
<dbReference type="PANTHER" id="PTHR24006:SF937">
    <property type="entry name" value="UBIQUITIN CARBOXYL-TERMINAL HYDROLASE"/>
    <property type="match status" value="1"/>
</dbReference>
<feature type="compositionally biased region" description="Basic and acidic residues" evidence="1">
    <location>
        <begin position="420"/>
        <end position="432"/>
    </location>
</feature>
<feature type="compositionally biased region" description="Acidic residues" evidence="1">
    <location>
        <begin position="43"/>
        <end position="60"/>
    </location>
</feature>
<dbReference type="Proteomes" id="UP000701341">
    <property type="component" value="Unassembled WGS sequence"/>
</dbReference>
<dbReference type="PANTHER" id="PTHR24006">
    <property type="entry name" value="UBIQUITIN CARBOXYL-TERMINAL HYDROLASE"/>
    <property type="match status" value="1"/>
</dbReference>
<dbReference type="InterPro" id="IPR038765">
    <property type="entry name" value="Papain-like_cys_pep_sf"/>
</dbReference>
<dbReference type="AlphaFoldDB" id="A0A9P5L040"/>
<dbReference type="GO" id="GO:0004843">
    <property type="term" value="F:cysteine-type deubiquitinase activity"/>
    <property type="evidence" value="ECO:0007669"/>
    <property type="project" value="InterPro"/>
</dbReference>
<name>A0A9P5L040_PENCR</name>
<evidence type="ECO:0000256" key="1">
    <source>
        <dbReference type="SAM" id="MobiDB-lite"/>
    </source>
</evidence>
<evidence type="ECO:0000313" key="4">
    <source>
        <dbReference type="Proteomes" id="UP000701341"/>
    </source>
</evidence>
<dbReference type="EMBL" id="JAAOZQ010000109">
    <property type="protein sequence ID" value="KAF7517814.1"/>
    <property type="molecule type" value="Genomic_DNA"/>
</dbReference>
<accession>A0A9P5L040</accession>
<protein>
    <recommendedName>
        <fullName evidence="2">USP domain-containing protein</fullName>
    </recommendedName>
</protein>
<comment type="caution">
    <text evidence="3">The sequence shown here is derived from an EMBL/GenBank/DDBJ whole genome shotgun (WGS) entry which is preliminary data.</text>
</comment>
<dbReference type="Pfam" id="PF00443">
    <property type="entry name" value="UCH"/>
    <property type="match status" value="1"/>
</dbReference>
<gene>
    <name evidence="3" type="ORF">PCG10_000826</name>
</gene>
<evidence type="ECO:0000313" key="3">
    <source>
        <dbReference type="EMBL" id="KAF7517814.1"/>
    </source>
</evidence>
<dbReference type="InterPro" id="IPR050164">
    <property type="entry name" value="Peptidase_C19"/>
</dbReference>
<evidence type="ECO:0000259" key="2">
    <source>
        <dbReference type="PROSITE" id="PS50235"/>
    </source>
</evidence>
<feature type="compositionally biased region" description="Acidic residues" evidence="1">
    <location>
        <begin position="18"/>
        <end position="27"/>
    </location>
</feature>
<dbReference type="GO" id="GO:0005829">
    <property type="term" value="C:cytosol"/>
    <property type="evidence" value="ECO:0007669"/>
    <property type="project" value="TreeGrafter"/>
</dbReference>